<dbReference type="Pfam" id="PF06347">
    <property type="entry name" value="SH3_4"/>
    <property type="match status" value="2"/>
</dbReference>
<dbReference type="Gene3D" id="2.30.30.40">
    <property type="entry name" value="SH3 Domains"/>
    <property type="match status" value="1"/>
</dbReference>
<dbReference type="STRING" id="1359168.OCHUTO_1081"/>
<protein>
    <submittedName>
        <fullName evidence="1">Bacterial SH3 domain protein</fullName>
    </submittedName>
</protein>
<dbReference type="EMBL" id="LANP01000037">
    <property type="protein sequence ID" value="KJV54732.1"/>
    <property type="molecule type" value="Genomic_DNA"/>
</dbReference>
<reference evidence="1 2" key="1">
    <citation type="submission" date="2015-02" db="EMBL/GenBank/DDBJ databases">
        <title>Genome Sequencing of Rickettsiales.</title>
        <authorList>
            <person name="Daugherty S.C."/>
            <person name="Su Q."/>
            <person name="Abolude K."/>
            <person name="Beier-Sexton M."/>
            <person name="Carlyon J.A."/>
            <person name="Carter R."/>
            <person name="Day N.P."/>
            <person name="Dumler S.J."/>
            <person name="Dyachenko V."/>
            <person name="Godinez A."/>
            <person name="Kurtti T.J."/>
            <person name="Lichay M."/>
            <person name="Mullins K.E."/>
            <person name="Ott S."/>
            <person name="Pappas-Brown V."/>
            <person name="Paris D.H."/>
            <person name="Patel P."/>
            <person name="Richards A.L."/>
            <person name="Sadzewicz L."/>
            <person name="Sears K."/>
            <person name="Seidman D."/>
            <person name="Sengamalay N."/>
            <person name="Stenos J."/>
            <person name="Tallon L.J."/>
            <person name="Vincent G."/>
            <person name="Fraser C.M."/>
            <person name="Munderloh U."/>
            <person name="Dunning-Hotopp J.C."/>
        </authorList>
    </citation>
    <scope>NUCLEOTIDE SEQUENCE [LARGE SCALE GENOMIC DNA]</scope>
    <source>
        <strain evidence="1 2">Fuller</strain>
    </source>
</reference>
<dbReference type="AlphaFoldDB" id="A0A0F3MGY6"/>
<name>A0A0F3MGY6_9RICK</name>
<proteinExistence type="predicted"/>
<dbReference type="Proteomes" id="UP000033616">
    <property type="component" value="Unassembled WGS sequence"/>
</dbReference>
<evidence type="ECO:0000313" key="2">
    <source>
        <dbReference type="Proteomes" id="UP000033616"/>
    </source>
</evidence>
<evidence type="ECO:0000313" key="1">
    <source>
        <dbReference type="EMBL" id="KJV54732.1"/>
    </source>
</evidence>
<gene>
    <name evidence="1" type="ORF">OCHUTO_1081</name>
</gene>
<keyword evidence="2" id="KW-1185">Reference proteome</keyword>
<sequence>MSRIFSFIIIIIMIIFSISIAISNNNNQIPRFVSTKANEINMRVGPNVKYPVKWIFTKKDEPLEIIDKFDQWYYVHDINNDFGWIHSSVLSPKRTVVINRETIQNLYKSSNYKSRVIAYIEPKVRCELKKCTVLMCKLRCKNYTGWVNRKILWGVYDYE</sequence>
<comment type="caution">
    <text evidence="1">The sequence shown here is derived from an EMBL/GenBank/DDBJ whole genome shotgun (WGS) entry which is preliminary data.</text>
</comment>
<dbReference type="PATRIC" id="fig|1359168.3.peg.886"/>
<dbReference type="InterPro" id="IPR010466">
    <property type="entry name" value="DUF1058"/>
</dbReference>
<accession>A0A0F3MGY6</accession>
<organism evidence="1 2">
    <name type="scientific">Orientia chuto str. Dubai</name>
    <dbReference type="NCBI Taxonomy" id="1359168"/>
    <lineage>
        <taxon>Bacteria</taxon>
        <taxon>Pseudomonadati</taxon>
        <taxon>Pseudomonadota</taxon>
        <taxon>Alphaproteobacteria</taxon>
        <taxon>Rickettsiales</taxon>
        <taxon>Rickettsiaceae</taxon>
        <taxon>Rickettsieae</taxon>
        <taxon>Orientia</taxon>
    </lineage>
</organism>